<name>A0A1A8F8B6_9TELE</name>
<dbReference type="AlphaFoldDB" id="A0A1A8F8B6"/>
<reference evidence="2" key="1">
    <citation type="submission" date="2016-05" db="EMBL/GenBank/DDBJ databases">
        <authorList>
            <person name="Lavstsen T."/>
            <person name="Jespersen J.S."/>
        </authorList>
    </citation>
    <scope>NUCLEOTIDE SEQUENCE</scope>
    <source>
        <tissue evidence="2">Brain</tissue>
    </source>
</reference>
<evidence type="ECO:0000313" key="2">
    <source>
        <dbReference type="EMBL" id="SBQ54354.1"/>
    </source>
</evidence>
<keyword evidence="1" id="KW-0812">Transmembrane</keyword>
<reference evidence="2" key="2">
    <citation type="submission" date="2016-06" db="EMBL/GenBank/DDBJ databases">
        <title>The genome of a short-lived fish provides insights into sex chromosome evolution and the genetic control of aging.</title>
        <authorList>
            <person name="Reichwald K."/>
            <person name="Felder M."/>
            <person name="Petzold A."/>
            <person name="Koch P."/>
            <person name="Groth M."/>
            <person name="Platzer M."/>
        </authorList>
    </citation>
    <scope>NUCLEOTIDE SEQUENCE</scope>
    <source>
        <tissue evidence="2">Brain</tissue>
    </source>
</reference>
<gene>
    <name evidence="2" type="primary">E2F5</name>
</gene>
<feature type="non-terminal residue" evidence="2">
    <location>
        <position position="1"/>
    </location>
</feature>
<feature type="non-terminal residue" evidence="2">
    <location>
        <position position="77"/>
    </location>
</feature>
<evidence type="ECO:0000256" key="1">
    <source>
        <dbReference type="SAM" id="Phobius"/>
    </source>
</evidence>
<proteinExistence type="predicted"/>
<feature type="transmembrane region" description="Helical" evidence="1">
    <location>
        <begin position="23"/>
        <end position="45"/>
    </location>
</feature>
<keyword evidence="1" id="KW-1133">Transmembrane helix</keyword>
<accession>A0A1A8F8B6</accession>
<organism evidence="2">
    <name type="scientific">Nothobranchius korthausae</name>
    <dbReference type="NCBI Taxonomy" id="1143690"/>
    <lineage>
        <taxon>Eukaryota</taxon>
        <taxon>Metazoa</taxon>
        <taxon>Chordata</taxon>
        <taxon>Craniata</taxon>
        <taxon>Vertebrata</taxon>
        <taxon>Euteleostomi</taxon>
        <taxon>Actinopterygii</taxon>
        <taxon>Neopterygii</taxon>
        <taxon>Teleostei</taxon>
        <taxon>Neoteleostei</taxon>
        <taxon>Acanthomorphata</taxon>
        <taxon>Ovalentaria</taxon>
        <taxon>Atherinomorphae</taxon>
        <taxon>Cyprinodontiformes</taxon>
        <taxon>Nothobranchiidae</taxon>
        <taxon>Nothobranchius</taxon>
    </lineage>
</organism>
<protein>
    <submittedName>
        <fullName evidence="2">E2F transcription factor 5</fullName>
    </submittedName>
</protein>
<keyword evidence="1" id="KW-0472">Membrane</keyword>
<dbReference type="EMBL" id="HAEB01007827">
    <property type="protein sequence ID" value="SBQ54354.1"/>
    <property type="molecule type" value="Transcribed_RNA"/>
</dbReference>
<sequence length="77" mass="8759">ICEIIQMAVFMINYPTFNNELELFLLLLSLFFGLVKCFAVTAADAEPQSDVFHMRAPGKNDLKKKKLDLNQLGNRNP</sequence>